<dbReference type="AlphaFoldDB" id="A0A6F8Z0D4"/>
<evidence type="ECO:0000256" key="2">
    <source>
        <dbReference type="SAM" id="SignalP"/>
    </source>
</evidence>
<dbReference type="KEGG" id="psuu:Psuf_089610"/>
<evidence type="ECO:0000313" key="4">
    <source>
        <dbReference type="EMBL" id="BCB91648.1"/>
    </source>
</evidence>
<dbReference type="RefSeq" id="WP_173164919.1">
    <property type="nucleotide sequence ID" value="NZ_AP022871.1"/>
</dbReference>
<name>A0A6F8Z0D4_9ACTN</name>
<feature type="region of interest" description="Disordered" evidence="1">
    <location>
        <begin position="123"/>
        <end position="175"/>
    </location>
</feature>
<feature type="domain" description="Peptidase C-terminal archaeal/bacterial" evidence="3">
    <location>
        <begin position="204"/>
        <end position="273"/>
    </location>
</feature>
<organism evidence="4 5">
    <name type="scientific">Phytohabitans suffuscus</name>
    <dbReference type="NCBI Taxonomy" id="624315"/>
    <lineage>
        <taxon>Bacteria</taxon>
        <taxon>Bacillati</taxon>
        <taxon>Actinomycetota</taxon>
        <taxon>Actinomycetes</taxon>
        <taxon>Micromonosporales</taxon>
        <taxon>Micromonosporaceae</taxon>
    </lineage>
</organism>
<proteinExistence type="predicted"/>
<dbReference type="Pfam" id="PF04151">
    <property type="entry name" value="PPC"/>
    <property type="match status" value="1"/>
</dbReference>
<keyword evidence="5" id="KW-1185">Reference proteome</keyword>
<protein>
    <recommendedName>
        <fullName evidence="3">Peptidase C-terminal archaeal/bacterial domain-containing protein</fullName>
    </recommendedName>
</protein>
<feature type="chain" id="PRO_5026119820" description="Peptidase C-terminal archaeal/bacterial domain-containing protein" evidence="2">
    <location>
        <begin position="26"/>
        <end position="646"/>
    </location>
</feature>
<evidence type="ECO:0000259" key="3">
    <source>
        <dbReference type="Pfam" id="PF04151"/>
    </source>
</evidence>
<gene>
    <name evidence="4" type="ORF">Psuf_089610</name>
</gene>
<feature type="signal peptide" evidence="2">
    <location>
        <begin position="1"/>
        <end position="25"/>
    </location>
</feature>
<dbReference type="Gene3D" id="2.60.120.380">
    <property type="match status" value="2"/>
</dbReference>
<sequence>MRRTIAMVAACLLVAVTLAPGGAAARAKPDVDTKQALSNGFQLAPKATAKSRTAGTKPAGVNPYLALLPDPAAADLSGWDRYLAAKGKERAAARAATQRNAVAASPILVDEDEPDGVRGSNDVPANAQRVPGFGTNSGQNPKARVLGTLSPERVTATEAEPNTEDDGSIPLARDTGIGETVDGIRTTGVVGDGPHGSAGSGSGDFDVYELSARAGESLTVDIDTPAGSTLDSILLLLDAEGSILATADDDGETFDSLMTFQFSQAGTYYVFVTGFLTLPNDPFDPASGTGADSEGPYGVTMLVGEADTDFFAVKLRKGDVLGASVSGSGTLLSVYDTVPREVQGSTQDASFIFPASTPLPGGGNAVADYVAEKAGWHYVGVSGGSGTYDVTVEAYRPALESEAPPVQTLFLDFDGARLNTAIFGGPGVRTLSPFSAFLGRWGLTRADENAVIDAVLATVEENLKSDLVASGLNGRFRIQIKNSRDNRDVFGQTNVSRIVVGGTIDESGIPTIGIAQSIDPGNFETEETALVLLDVLSDPAGDDASLNTYITPDSDKVAFVGRALGNVISHEAGHFFGDWHVDQFNDIPNLMDQGGNFPVMFAVGPDGIGGTDDDIDVDFGEDDFNPGEGFTGTEDTLSRIVFGVTR</sequence>
<evidence type="ECO:0000313" key="5">
    <source>
        <dbReference type="Proteomes" id="UP000503011"/>
    </source>
</evidence>
<keyword evidence="2" id="KW-0732">Signal</keyword>
<accession>A0A6F8Z0D4</accession>
<reference evidence="4 5" key="2">
    <citation type="submission" date="2020-03" db="EMBL/GenBank/DDBJ databases">
        <authorList>
            <person name="Ichikawa N."/>
            <person name="Kimura A."/>
            <person name="Kitahashi Y."/>
            <person name="Uohara A."/>
        </authorList>
    </citation>
    <scope>NUCLEOTIDE SEQUENCE [LARGE SCALE GENOMIC DNA]</scope>
    <source>
        <strain evidence="4 5">NBRC 105367</strain>
    </source>
</reference>
<reference evidence="4 5" key="1">
    <citation type="submission" date="2020-03" db="EMBL/GenBank/DDBJ databases">
        <title>Whole genome shotgun sequence of Phytohabitans suffuscus NBRC 105367.</title>
        <authorList>
            <person name="Komaki H."/>
            <person name="Tamura T."/>
        </authorList>
    </citation>
    <scope>NUCLEOTIDE SEQUENCE [LARGE SCALE GENOMIC DNA]</scope>
    <source>
        <strain evidence="4 5">NBRC 105367</strain>
    </source>
</reference>
<dbReference type="EMBL" id="AP022871">
    <property type="protein sequence ID" value="BCB91648.1"/>
    <property type="molecule type" value="Genomic_DNA"/>
</dbReference>
<dbReference type="Proteomes" id="UP000503011">
    <property type="component" value="Chromosome"/>
</dbReference>
<dbReference type="InterPro" id="IPR007280">
    <property type="entry name" value="Peptidase_C_arc/bac"/>
</dbReference>
<evidence type="ECO:0000256" key="1">
    <source>
        <dbReference type="SAM" id="MobiDB-lite"/>
    </source>
</evidence>